<keyword evidence="2" id="KW-0963">Cytoplasm</keyword>
<evidence type="ECO:0000256" key="1">
    <source>
        <dbReference type="ARBA" id="ARBA00004496"/>
    </source>
</evidence>
<feature type="compositionally biased region" description="Basic and acidic residues" evidence="3">
    <location>
        <begin position="94"/>
        <end position="116"/>
    </location>
</feature>
<proteinExistence type="predicted"/>
<protein>
    <submittedName>
        <fullName evidence="5">Uncharacterized protein LOC108664692</fullName>
    </submittedName>
</protein>
<dbReference type="GO" id="GO:0017148">
    <property type="term" value="P:negative regulation of translation"/>
    <property type="evidence" value="ECO:0007669"/>
    <property type="project" value="TreeGrafter"/>
</dbReference>
<dbReference type="InterPro" id="IPR018862">
    <property type="entry name" value="eIF4E-T"/>
</dbReference>
<dbReference type="PANTHER" id="PTHR12269:SF1">
    <property type="entry name" value="EUKARYOTIC TRANSLATION INITIATION FACTOR 4E TRANSPORTER"/>
    <property type="match status" value="1"/>
</dbReference>
<evidence type="ECO:0000256" key="2">
    <source>
        <dbReference type="ARBA" id="ARBA00022490"/>
    </source>
</evidence>
<feature type="compositionally biased region" description="Basic residues" evidence="3">
    <location>
        <begin position="117"/>
        <end position="130"/>
    </location>
</feature>
<feature type="compositionally biased region" description="Basic and acidic residues" evidence="3">
    <location>
        <begin position="343"/>
        <end position="366"/>
    </location>
</feature>
<gene>
    <name evidence="5" type="primary">LOC108664692</name>
</gene>
<dbReference type="Proteomes" id="UP000694843">
    <property type="component" value="Unplaced"/>
</dbReference>
<comment type="subcellular location">
    <subcellularLocation>
        <location evidence="1">Cytoplasm</location>
    </subcellularLocation>
</comment>
<dbReference type="AlphaFoldDB" id="A0A979FJY9"/>
<feature type="compositionally biased region" description="Low complexity" evidence="3">
    <location>
        <begin position="402"/>
        <end position="419"/>
    </location>
</feature>
<feature type="compositionally biased region" description="Polar residues" evidence="3">
    <location>
        <begin position="383"/>
        <end position="395"/>
    </location>
</feature>
<feature type="compositionally biased region" description="Basic and acidic residues" evidence="3">
    <location>
        <begin position="165"/>
        <end position="176"/>
    </location>
</feature>
<accession>A0A979FJY9</accession>
<dbReference type="GO" id="GO:0036464">
    <property type="term" value="C:cytoplasmic ribonucleoprotein granule"/>
    <property type="evidence" value="ECO:0007669"/>
    <property type="project" value="UniProtKB-ARBA"/>
</dbReference>
<feature type="region of interest" description="Disordered" evidence="3">
    <location>
        <begin position="154"/>
        <end position="491"/>
    </location>
</feature>
<feature type="compositionally biased region" description="Low complexity" evidence="3">
    <location>
        <begin position="477"/>
        <end position="491"/>
    </location>
</feature>
<name>A0A979FJY9_HYAAZ</name>
<feature type="compositionally biased region" description="Basic and acidic residues" evidence="3">
    <location>
        <begin position="319"/>
        <end position="336"/>
    </location>
</feature>
<feature type="compositionally biased region" description="Basic and acidic residues" evidence="3">
    <location>
        <begin position="54"/>
        <end position="66"/>
    </location>
</feature>
<feature type="region of interest" description="Disordered" evidence="3">
    <location>
        <begin position="1"/>
        <end position="131"/>
    </location>
</feature>
<evidence type="ECO:0000313" key="5">
    <source>
        <dbReference type="RefSeq" id="XP_047737299.1"/>
    </source>
</evidence>
<evidence type="ECO:0000313" key="4">
    <source>
        <dbReference type="Proteomes" id="UP000694843"/>
    </source>
</evidence>
<organism evidence="4 5">
    <name type="scientific">Hyalella azteca</name>
    <name type="common">Amphipod</name>
    <dbReference type="NCBI Taxonomy" id="294128"/>
    <lineage>
        <taxon>Eukaryota</taxon>
        <taxon>Metazoa</taxon>
        <taxon>Ecdysozoa</taxon>
        <taxon>Arthropoda</taxon>
        <taxon>Crustacea</taxon>
        <taxon>Multicrustacea</taxon>
        <taxon>Malacostraca</taxon>
        <taxon>Eumalacostraca</taxon>
        <taxon>Peracarida</taxon>
        <taxon>Amphipoda</taxon>
        <taxon>Senticaudata</taxon>
        <taxon>Talitrida</taxon>
        <taxon>Talitroidea</taxon>
        <taxon>Hyalellidae</taxon>
        <taxon>Hyalella</taxon>
    </lineage>
</organism>
<dbReference type="PANTHER" id="PTHR12269">
    <property type="entry name" value="EUKARYOTIC TRANSLATION INITIATION FACTOR 4E TRANSPORTER"/>
    <property type="match status" value="1"/>
</dbReference>
<sequence>MSLSTSAVDLEYSSEVAGTDDLSCPEELEGSSQKKEDGSGDGDSTSSSSSSPEVDQHLHQEKKKAAGDTPTSDEPNADNTNKVPPEPEPQAKQSVREAKAARTDKPLADKSTDARAGRKNTKATGRRAYHKVQSIYTLHYALIRDKYAVCDEYPKDLLPSTSSPHPDHKKWIDDLLRPSGGATRASTPSPNDGEKARSSEPDAPPAPPKSAGSRDARERLKQEEQDGIILSPQRRSFGTGCQLSGGGAGVGRPASPADPRGRDAPALTSVHHRQELPLHRRIGSGRIMRRDEAEPQALLEAPVSGRRGVAAAGDLDLPEPPRGRDPRDWRNKEPQLTHHHLRYDREERFDSRRRGFFEASETEKTLDLTPPQQPHRQGPQQQRSYSRNTQDNQRNPRGRVVYNNSSYTSSGSSGSNYHNYNRRQEEEETPEWFSEGPTSQNEYIELVGFDGPVTDDSKCEALRSRRESPPADPRPPSSKGASKSSSPVELG</sequence>
<dbReference type="Pfam" id="PF10477">
    <property type="entry name" value="EIF4E-T"/>
    <property type="match status" value="1"/>
</dbReference>
<reference evidence="5" key="1">
    <citation type="submission" date="2025-08" db="UniProtKB">
        <authorList>
            <consortium name="RefSeq"/>
        </authorList>
    </citation>
    <scope>IDENTIFICATION</scope>
</reference>
<feature type="compositionally biased region" description="Basic and acidic residues" evidence="3">
    <location>
        <begin position="212"/>
        <end position="224"/>
    </location>
</feature>
<dbReference type="OrthoDB" id="6383068at2759"/>
<dbReference type="GO" id="GO:0005634">
    <property type="term" value="C:nucleus"/>
    <property type="evidence" value="ECO:0007669"/>
    <property type="project" value="TreeGrafter"/>
</dbReference>
<dbReference type="GeneID" id="108664692"/>
<dbReference type="GO" id="GO:0003729">
    <property type="term" value="F:mRNA binding"/>
    <property type="evidence" value="ECO:0007669"/>
    <property type="project" value="TreeGrafter"/>
</dbReference>
<feature type="compositionally biased region" description="Polar residues" evidence="3">
    <location>
        <begin position="69"/>
        <end position="82"/>
    </location>
</feature>
<feature type="compositionally biased region" description="Basic and acidic residues" evidence="3">
    <location>
        <begin position="455"/>
        <end position="469"/>
    </location>
</feature>
<feature type="compositionally biased region" description="Low complexity" evidence="3">
    <location>
        <begin position="42"/>
        <end position="51"/>
    </location>
</feature>
<keyword evidence="4" id="KW-1185">Reference proteome</keyword>
<dbReference type="KEGG" id="hazt:108664692"/>
<dbReference type="RefSeq" id="XP_047737299.1">
    <property type="nucleotide sequence ID" value="XM_047881343.1"/>
</dbReference>
<feature type="compositionally biased region" description="Polar residues" evidence="3">
    <location>
        <begin position="233"/>
        <end position="242"/>
    </location>
</feature>
<evidence type="ECO:0000256" key="3">
    <source>
        <dbReference type="SAM" id="MobiDB-lite"/>
    </source>
</evidence>
<feature type="non-terminal residue" evidence="5">
    <location>
        <position position="491"/>
    </location>
</feature>